<evidence type="ECO:0000313" key="7">
    <source>
        <dbReference type="EMBL" id="KAK8372146.1"/>
    </source>
</evidence>
<name>A0AAW0SB91_SCYPA</name>
<evidence type="ECO:0000259" key="6">
    <source>
        <dbReference type="PROSITE" id="PS50268"/>
    </source>
</evidence>
<dbReference type="PROSITE" id="PS50268">
    <property type="entry name" value="CADHERIN_2"/>
    <property type="match status" value="1"/>
</dbReference>
<keyword evidence="3 5" id="KW-0106">Calcium</keyword>
<evidence type="ECO:0000256" key="4">
    <source>
        <dbReference type="ARBA" id="ARBA00023136"/>
    </source>
</evidence>
<evidence type="ECO:0000256" key="3">
    <source>
        <dbReference type="ARBA" id="ARBA00022837"/>
    </source>
</evidence>
<proteinExistence type="predicted"/>
<dbReference type="AlphaFoldDB" id="A0AAW0SB91"/>
<comment type="subcellular location">
    <subcellularLocation>
        <location evidence="1">Membrane</location>
    </subcellularLocation>
</comment>
<dbReference type="GO" id="GO:0016342">
    <property type="term" value="C:catenin complex"/>
    <property type="evidence" value="ECO:0007669"/>
    <property type="project" value="TreeGrafter"/>
</dbReference>
<protein>
    <recommendedName>
        <fullName evidence="6">Cadherin domain-containing protein</fullName>
    </recommendedName>
</protein>
<dbReference type="PRINTS" id="PR00205">
    <property type="entry name" value="CADHERIN"/>
</dbReference>
<accession>A0AAW0SB91</accession>
<dbReference type="EMBL" id="JARAKH010004010">
    <property type="protein sequence ID" value="KAK8372146.1"/>
    <property type="molecule type" value="Genomic_DNA"/>
</dbReference>
<dbReference type="PANTHER" id="PTHR24027:SF438">
    <property type="entry name" value="CADHERIN 23"/>
    <property type="match status" value="1"/>
</dbReference>
<organism evidence="7 8">
    <name type="scientific">Scylla paramamosain</name>
    <name type="common">Mud crab</name>
    <dbReference type="NCBI Taxonomy" id="85552"/>
    <lineage>
        <taxon>Eukaryota</taxon>
        <taxon>Metazoa</taxon>
        <taxon>Ecdysozoa</taxon>
        <taxon>Arthropoda</taxon>
        <taxon>Crustacea</taxon>
        <taxon>Multicrustacea</taxon>
        <taxon>Malacostraca</taxon>
        <taxon>Eumalacostraca</taxon>
        <taxon>Eucarida</taxon>
        <taxon>Decapoda</taxon>
        <taxon>Pleocyemata</taxon>
        <taxon>Brachyura</taxon>
        <taxon>Eubrachyura</taxon>
        <taxon>Portunoidea</taxon>
        <taxon>Portunidae</taxon>
        <taxon>Portuninae</taxon>
        <taxon>Scylla</taxon>
    </lineage>
</organism>
<evidence type="ECO:0000256" key="2">
    <source>
        <dbReference type="ARBA" id="ARBA00022737"/>
    </source>
</evidence>
<reference evidence="7 8" key="1">
    <citation type="submission" date="2023-03" db="EMBL/GenBank/DDBJ databases">
        <title>High-quality genome of Scylla paramamosain provides insights in environmental adaptation.</title>
        <authorList>
            <person name="Zhang L."/>
        </authorList>
    </citation>
    <scope>NUCLEOTIDE SEQUENCE [LARGE SCALE GENOMIC DNA]</scope>
    <source>
        <strain evidence="7">LZ_2023a</strain>
        <tissue evidence="7">Muscle</tissue>
    </source>
</reference>
<dbReference type="Proteomes" id="UP001487740">
    <property type="component" value="Unassembled WGS sequence"/>
</dbReference>
<evidence type="ECO:0000313" key="8">
    <source>
        <dbReference type="Proteomes" id="UP001487740"/>
    </source>
</evidence>
<dbReference type="GO" id="GO:0008013">
    <property type="term" value="F:beta-catenin binding"/>
    <property type="evidence" value="ECO:0007669"/>
    <property type="project" value="TreeGrafter"/>
</dbReference>
<dbReference type="GO" id="GO:0007156">
    <property type="term" value="P:homophilic cell adhesion via plasma membrane adhesion molecules"/>
    <property type="evidence" value="ECO:0007669"/>
    <property type="project" value="InterPro"/>
</dbReference>
<keyword evidence="2" id="KW-0677">Repeat</keyword>
<dbReference type="PANTHER" id="PTHR24027">
    <property type="entry name" value="CADHERIN-23"/>
    <property type="match status" value="1"/>
</dbReference>
<dbReference type="Gene3D" id="2.60.40.60">
    <property type="entry name" value="Cadherins"/>
    <property type="match status" value="2"/>
</dbReference>
<evidence type="ECO:0000256" key="1">
    <source>
        <dbReference type="ARBA" id="ARBA00004370"/>
    </source>
</evidence>
<keyword evidence="8" id="KW-1185">Reference proteome</keyword>
<dbReference type="InterPro" id="IPR015919">
    <property type="entry name" value="Cadherin-like_sf"/>
</dbReference>
<evidence type="ECO:0000256" key="5">
    <source>
        <dbReference type="PROSITE-ProRule" id="PRU00043"/>
    </source>
</evidence>
<dbReference type="SUPFAM" id="SSF49313">
    <property type="entry name" value="Cadherin-like"/>
    <property type="match status" value="2"/>
</dbReference>
<feature type="non-terminal residue" evidence="7">
    <location>
        <position position="1"/>
    </location>
</feature>
<sequence length="122" mass="13640">IDPDTGVITVASALNREERSTFNLLIEAWDNYQFGYATGESRNAFMQLGVTVADINDEVPVFEEREDCTMITEFHQPRETITVVHATDGDDINSPNGRILFSIEGGNEKGPFEIRNIEKNSS</sequence>
<comment type="caution">
    <text evidence="7">The sequence shown here is derived from an EMBL/GenBank/DDBJ whole genome shotgun (WGS) entry which is preliminary data.</text>
</comment>
<dbReference type="InterPro" id="IPR039808">
    <property type="entry name" value="Cadherin"/>
</dbReference>
<gene>
    <name evidence="7" type="ORF">O3P69_017368</name>
</gene>
<feature type="domain" description="Cadherin" evidence="6">
    <location>
        <begin position="1"/>
        <end position="62"/>
    </location>
</feature>
<dbReference type="GO" id="GO:0016477">
    <property type="term" value="P:cell migration"/>
    <property type="evidence" value="ECO:0007669"/>
    <property type="project" value="TreeGrafter"/>
</dbReference>
<dbReference type="GO" id="GO:0045296">
    <property type="term" value="F:cadherin binding"/>
    <property type="evidence" value="ECO:0007669"/>
    <property type="project" value="TreeGrafter"/>
</dbReference>
<dbReference type="GO" id="GO:0005509">
    <property type="term" value="F:calcium ion binding"/>
    <property type="evidence" value="ECO:0007669"/>
    <property type="project" value="UniProtKB-UniRule"/>
</dbReference>
<dbReference type="CDD" id="cd11304">
    <property type="entry name" value="Cadherin_repeat"/>
    <property type="match status" value="2"/>
</dbReference>
<keyword evidence="4" id="KW-0472">Membrane</keyword>
<dbReference type="InterPro" id="IPR002126">
    <property type="entry name" value="Cadherin-like_dom"/>
</dbReference>